<organism evidence="2 3">
    <name type="scientific">Candidatus Gottesmanbacteria bacterium RIFCSPLOWO2_01_FULL_46_9</name>
    <dbReference type="NCBI Taxonomy" id="1798394"/>
    <lineage>
        <taxon>Bacteria</taxon>
        <taxon>Candidatus Gottesmaniibacteriota</taxon>
    </lineage>
</organism>
<dbReference type="AlphaFoldDB" id="A0A1F6B044"/>
<feature type="compositionally biased region" description="Low complexity" evidence="1">
    <location>
        <begin position="45"/>
        <end position="56"/>
    </location>
</feature>
<gene>
    <name evidence="2" type="ORF">A3A63_04030</name>
</gene>
<accession>A0A1F6B044</accession>
<reference evidence="2 3" key="1">
    <citation type="journal article" date="2016" name="Nat. Commun.">
        <title>Thousands of microbial genomes shed light on interconnected biogeochemical processes in an aquifer system.</title>
        <authorList>
            <person name="Anantharaman K."/>
            <person name="Brown C.T."/>
            <person name="Hug L.A."/>
            <person name="Sharon I."/>
            <person name="Castelle C.J."/>
            <person name="Probst A.J."/>
            <person name="Thomas B.C."/>
            <person name="Singh A."/>
            <person name="Wilkins M.J."/>
            <person name="Karaoz U."/>
            <person name="Brodie E.L."/>
            <person name="Williams K.H."/>
            <person name="Hubbard S.S."/>
            <person name="Banfield J.F."/>
        </authorList>
    </citation>
    <scope>NUCLEOTIDE SEQUENCE [LARGE SCALE GENOMIC DNA]</scope>
</reference>
<dbReference type="EMBL" id="MFJX01000043">
    <property type="protein sequence ID" value="OGG30299.1"/>
    <property type="molecule type" value="Genomic_DNA"/>
</dbReference>
<sequence>MKRAIARKALEELAGHRLKRKEPSIWERLQQEQEQKKQHAQIVRAAADQQLPAATAKRPRGDLYGAKAKKTATENRNVRQD</sequence>
<proteinExistence type="predicted"/>
<dbReference type="Proteomes" id="UP000176450">
    <property type="component" value="Unassembled WGS sequence"/>
</dbReference>
<evidence type="ECO:0000256" key="1">
    <source>
        <dbReference type="SAM" id="MobiDB-lite"/>
    </source>
</evidence>
<comment type="caution">
    <text evidence="2">The sequence shown here is derived from an EMBL/GenBank/DDBJ whole genome shotgun (WGS) entry which is preliminary data.</text>
</comment>
<feature type="region of interest" description="Disordered" evidence="1">
    <location>
        <begin position="32"/>
        <end position="81"/>
    </location>
</feature>
<evidence type="ECO:0000313" key="3">
    <source>
        <dbReference type="Proteomes" id="UP000176450"/>
    </source>
</evidence>
<feature type="compositionally biased region" description="Basic and acidic residues" evidence="1">
    <location>
        <begin position="71"/>
        <end position="81"/>
    </location>
</feature>
<protein>
    <submittedName>
        <fullName evidence="2">Uncharacterized protein</fullName>
    </submittedName>
</protein>
<name>A0A1F6B044_9BACT</name>
<evidence type="ECO:0000313" key="2">
    <source>
        <dbReference type="EMBL" id="OGG30299.1"/>
    </source>
</evidence>